<dbReference type="Proteomes" id="UP000251889">
    <property type="component" value="Unassembled WGS sequence"/>
</dbReference>
<organism evidence="1 2">
    <name type="scientific">Pseudochryseolinea flava</name>
    <dbReference type="NCBI Taxonomy" id="2059302"/>
    <lineage>
        <taxon>Bacteria</taxon>
        <taxon>Pseudomonadati</taxon>
        <taxon>Bacteroidota</taxon>
        <taxon>Cytophagia</taxon>
        <taxon>Cytophagales</taxon>
        <taxon>Fulvivirgaceae</taxon>
        <taxon>Pseudochryseolinea</taxon>
    </lineage>
</organism>
<reference evidence="1 2" key="1">
    <citation type="submission" date="2018-06" db="EMBL/GenBank/DDBJ databases">
        <title>Chryseolinea flavus sp. nov., a member of the phylum Bacteroidetes isolated from soil.</title>
        <authorList>
            <person name="Li Y."/>
            <person name="Wang J."/>
        </authorList>
    </citation>
    <scope>NUCLEOTIDE SEQUENCE [LARGE SCALE GENOMIC DNA]</scope>
    <source>
        <strain evidence="1 2">SDU1-6</strain>
    </source>
</reference>
<evidence type="ECO:0000313" key="2">
    <source>
        <dbReference type="Proteomes" id="UP000251889"/>
    </source>
</evidence>
<sequence length="65" mass="7282">MRGIIAQPMHECYSIFTTVISPVLLLKTICCTVIDIMTSSSFKISDIPEAKSEEISAEAQVRWTF</sequence>
<accession>A0A364YAF3</accession>
<keyword evidence="2" id="KW-1185">Reference proteome</keyword>
<name>A0A364YAF3_9BACT</name>
<gene>
    <name evidence="1" type="ORF">DQQ10_01700</name>
</gene>
<dbReference type="EMBL" id="QMFY01000001">
    <property type="protein sequence ID" value="RAW02848.1"/>
    <property type="molecule type" value="Genomic_DNA"/>
</dbReference>
<evidence type="ECO:0000313" key="1">
    <source>
        <dbReference type="EMBL" id="RAW02848.1"/>
    </source>
</evidence>
<dbReference type="RefSeq" id="WP_112745063.1">
    <property type="nucleotide sequence ID" value="NZ_QMFY01000001.1"/>
</dbReference>
<dbReference type="AlphaFoldDB" id="A0A364YAF3"/>
<protein>
    <submittedName>
        <fullName evidence="1">Uncharacterized protein</fullName>
    </submittedName>
</protein>
<proteinExistence type="predicted"/>
<comment type="caution">
    <text evidence="1">The sequence shown here is derived from an EMBL/GenBank/DDBJ whole genome shotgun (WGS) entry which is preliminary data.</text>
</comment>